<name>A0ABR3YRZ6_9PEZI</name>
<proteinExistence type="predicted"/>
<dbReference type="InterPro" id="IPR001138">
    <property type="entry name" value="Zn2Cys6_DnaBD"/>
</dbReference>
<dbReference type="CDD" id="cd00067">
    <property type="entry name" value="GAL4"/>
    <property type="match status" value="1"/>
</dbReference>
<dbReference type="Proteomes" id="UP001583186">
    <property type="component" value="Unassembled WGS sequence"/>
</dbReference>
<comment type="caution">
    <text evidence="3">The sequence shown here is derived from an EMBL/GenBank/DDBJ whole genome shotgun (WGS) entry which is preliminary data.</text>
</comment>
<dbReference type="SUPFAM" id="SSF57701">
    <property type="entry name" value="Zn2/Cys6 DNA-binding domain"/>
    <property type="match status" value="1"/>
</dbReference>
<dbReference type="Gene3D" id="4.10.240.10">
    <property type="entry name" value="Zn(2)-C6 fungal-type DNA-binding domain"/>
    <property type="match status" value="1"/>
</dbReference>
<protein>
    <recommendedName>
        <fullName evidence="2">Zn(2)-C6 fungal-type domain-containing protein</fullName>
    </recommendedName>
</protein>
<evidence type="ECO:0000259" key="2">
    <source>
        <dbReference type="PROSITE" id="PS50048"/>
    </source>
</evidence>
<accession>A0ABR3YRZ6</accession>
<dbReference type="PANTHER" id="PTHR31668:SF30">
    <property type="entry name" value="ZN(II)2CYS6 TRANSCRIPTION FACTOR (EUROFUNG)"/>
    <property type="match status" value="1"/>
</dbReference>
<gene>
    <name evidence="3" type="ORF">Sste5346_008036</name>
</gene>
<dbReference type="PANTHER" id="PTHR31668">
    <property type="entry name" value="GLUCOSE TRANSPORT TRANSCRIPTION REGULATOR RGT1-RELATED-RELATED"/>
    <property type="match status" value="1"/>
</dbReference>
<organism evidence="3 4">
    <name type="scientific">Sporothrix stenoceras</name>
    <dbReference type="NCBI Taxonomy" id="5173"/>
    <lineage>
        <taxon>Eukaryota</taxon>
        <taxon>Fungi</taxon>
        <taxon>Dikarya</taxon>
        <taxon>Ascomycota</taxon>
        <taxon>Pezizomycotina</taxon>
        <taxon>Sordariomycetes</taxon>
        <taxon>Sordariomycetidae</taxon>
        <taxon>Ophiostomatales</taxon>
        <taxon>Ophiostomataceae</taxon>
        <taxon>Sporothrix</taxon>
    </lineage>
</organism>
<dbReference type="PROSITE" id="PS50048">
    <property type="entry name" value="ZN2_CY6_FUNGAL_2"/>
    <property type="match status" value="1"/>
</dbReference>
<keyword evidence="1" id="KW-0539">Nucleus</keyword>
<feature type="domain" description="Zn(2)-C6 fungal-type" evidence="2">
    <location>
        <begin position="13"/>
        <end position="48"/>
    </location>
</feature>
<evidence type="ECO:0000256" key="1">
    <source>
        <dbReference type="ARBA" id="ARBA00023242"/>
    </source>
</evidence>
<dbReference type="InterPro" id="IPR036864">
    <property type="entry name" value="Zn2-C6_fun-type_DNA-bd_sf"/>
</dbReference>
<dbReference type="Pfam" id="PF00172">
    <property type="entry name" value="Zn_clus"/>
    <property type="match status" value="1"/>
</dbReference>
<dbReference type="PROSITE" id="PS00463">
    <property type="entry name" value="ZN2_CY6_FUNGAL_1"/>
    <property type="match status" value="1"/>
</dbReference>
<dbReference type="SMART" id="SM00066">
    <property type="entry name" value="GAL4"/>
    <property type="match status" value="1"/>
</dbReference>
<sequence>MPTPGRTTVASKACDACRTRKVKCDLTPGVGDGERCRRCSRLDLACTFDRPSGLRGPRRRVTGASVINVKVRRPITAVTPTISITNTLTPDHVDTPSSTSQHIYPTDGLCARPLVRLIVEDYLERVYPLVPVVHRPSFCAALAADHDIDNPVFASLLLAICAVTVGLLPSRYESCYCTWSSPGPPLRFTSREAMMNYCYDGVLRRRGPRYFDEIDFAKLAISYLLSITFFQIGDQNRARMMEVEAMQLGRLLQVHKIQEYAGLSCIEAQLRRKGFWLLFYAYVHGELQNFRKERLCFLDAGQLAALDLEALLPLDIDDEQIVADG</sequence>
<evidence type="ECO:0000313" key="3">
    <source>
        <dbReference type="EMBL" id="KAL1890712.1"/>
    </source>
</evidence>
<dbReference type="InterPro" id="IPR050797">
    <property type="entry name" value="Carb_Metab_Trans_Reg"/>
</dbReference>
<keyword evidence="4" id="KW-1185">Reference proteome</keyword>
<dbReference type="CDD" id="cd12148">
    <property type="entry name" value="fungal_TF_MHR"/>
    <property type="match status" value="1"/>
</dbReference>
<dbReference type="EMBL" id="JAWCUI010000059">
    <property type="protein sequence ID" value="KAL1890712.1"/>
    <property type="molecule type" value="Genomic_DNA"/>
</dbReference>
<evidence type="ECO:0000313" key="4">
    <source>
        <dbReference type="Proteomes" id="UP001583186"/>
    </source>
</evidence>
<reference evidence="3 4" key="1">
    <citation type="journal article" date="2024" name="IMA Fungus">
        <title>IMA Genome - F19 : A genome assembly and annotation guide to empower mycologists, including annotated draft genome sequences of Ceratocystis pirilliformis, Diaporthe australafricana, Fusarium ophioides, Paecilomyces lecythidis, and Sporothrix stenoceras.</title>
        <authorList>
            <person name="Aylward J."/>
            <person name="Wilson A.M."/>
            <person name="Visagie C.M."/>
            <person name="Spraker J."/>
            <person name="Barnes I."/>
            <person name="Buitendag C."/>
            <person name="Ceriani C."/>
            <person name="Del Mar Angel L."/>
            <person name="du Plessis D."/>
            <person name="Fuchs T."/>
            <person name="Gasser K."/>
            <person name="Kramer D."/>
            <person name="Li W."/>
            <person name="Munsamy K."/>
            <person name="Piso A."/>
            <person name="Price J.L."/>
            <person name="Sonnekus B."/>
            <person name="Thomas C."/>
            <person name="van der Nest A."/>
            <person name="van Dijk A."/>
            <person name="van Heerden A."/>
            <person name="van Vuuren N."/>
            <person name="Yilmaz N."/>
            <person name="Duong T.A."/>
            <person name="van der Merwe N.A."/>
            <person name="Wingfield M.J."/>
            <person name="Wingfield B.D."/>
        </authorList>
    </citation>
    <scope>NUCLEOTIDE SEQUENCE [LARGE SCALE GENOMIC DNA]</scope>
    <source>
        <strain evidence="3 4">CMW 5346</strain>
    </source>
</reference>